<dbReference type="STRING" id="356660.SAMN05444336_103426"/>
<accession>A0A1H2ZBF5</accession>
<proteinExistence type="inferred from homology"/>
<keyword evidence="5" id="KW-1185">Reference proteome</keyword>
<gene>
    <name evidence="2" type="primary">rsfS</name>
    <name evidence="4" type="ORF">SAMN05444336_103426</name>
</gene>
<dbReference type="GO" id="GO:0017148">
    <property type="term" value="P:negative regulation of translation"/>
    <property type="evidence" value="ECO:0007669"/>
    <property type="project" value="UniProtKB-UniRule"/>
</dbReference>
<evidence type="ECO:0000313" key="4">
    <source>
        <dbReference type="EMBL" id="SDX14308.1"/>
    </source>
</evidence>
<sequence length="133" mass="14453">MVGGEALLAMILGSLEDDKAEDVVQADLRGKSEIADYMVIASGRSSRQVASISEKLVEKLKADANVLARAEGKETGDWVLIDAGDVIVHVFRPEVREFYQLEKMWLPAEEASRRAAARPASTPPQAPDARAYA</sequence>
<dbReference type="Pfam" id="PF02410">
    <property type="entry name" value="RsfS"/>
    <property type="match status" value="1"/>
</dbReference>
<evidence type="ECO:0000313" key="5">
    <source>
        <dbReference type="Proteomes" id="UP000199118"/>
    </source>
</evidence>
<keyword evidence="2" id="KW-0678">Repressor</keyword>
<dbReference type="Proteomes" id="UP000199118">
    <property type="component" value="Unassembled WGS sequence"/>
</dbReference>
<dbReference type="EMBL" id="FNMZ01000003">
    <property type="protein sequence ID" value="SDX14308.1"/>
    <property type="molecule type" value="Genomic_DNA"/>
</dbReference>
<name>A0A1H2ZBF5_9RHOB</name>
<dbReference type="Gene3D" id="3.30.460.10">
    <property type="entry name" value="Beta Polymerase, domain 2"/>
    <property type="match status" value="1"/>
</dbReference>
<feature type="region of interest" description="Disordered" evidence="3">
    <location>
        <begin position="112"/>
        <end position="133"/>
    </location>
</feature>
<comment type="subunit">
    <text evidence="2">Interacts with ribosomal protein uL14 (rplN).</text>
</comment>
<dbReference type="GO" id="GO:0042256">
    <property type="term" value="P:cytosolic ribosome assembly"/>
    <property type="evidence" value="ECO:0007669"/>
    <property type="project" value="UniProtKB-UniRule"/>
</dbReference>
<dbReference type="OrthoDB" id="9793681at2"/>
<keyword evidence="2" id="KW-0810">Translation regulation</keyword>
<evidence type="ECO:0000256" key="1">
    <source>
        <dbReference type="ARBA" id="ARBA00010574"/>
    </source>
</evidence>
<dbReference type="NCBIfam" id="TIGR00090">
    <property type="entry name" value="rsfS_iojap_ybeB"/>
    <property type="match status" value="1"/>
</dbReference>
<protein>
    <recommendedName>
        <fullName evidence="2">Ribosomal silencing factor RsfS</fullName>
    </recommendedName>
</protein>
<dbReference type="PANTHER" id="PTHR21043">
    <property type="entry name" value="IOJAP SUPERFAMILY ORTHOLOG"/>
    <property type="match status" value="1"/>
</dbReference>
<dbReference type="SUPFAM" id="SSF81301">
    <property type="entry name" value="Nucleotidyltransferase"/>
    <property type="match status" value="1"/>
</dbReference>
<dbReference type="PANTHER" id="PTHR21043:SF0">
    <property type="entry name" value="MITOCHONDRIAL ASSEMBLY OF RIBOSOMAL LARGE SUBUNIT PROTEIN 1"/>
    <property type="match status" value="1"/>
</dbReference>
<comment type="subcellular location">
    <subcellularLocation>
        <location evidence="2">Cytoplasm</location>
    </subcellularLocation>
</comment>
<dbReference type="GO" id="GO:0090071">
    <property type="term" value="P:negative regulation of ribosome biogenesis"/>
    <property type="evidence" value="ECO:0007669"/>
    <property type="project" value="UniProtKB-UniRule"/>
</dbReference>
<dbReference type="InterPro" id="IPR004394">
    <property type="entry name" value="Iojap/RsfS/C7orf30"/>
</dbReference>
<keyword evidence="2" id="KW-0963">Cytoplasm</keyword>
<dbReference type="HAMAP" id="MF_01477">
    <property type="entry name" value="Iojap_RsfS"/>
    <property type="match status" value="1"/>
</dbReference>
<evidence type="ECO:0000256" key="2">
    <source>
        <dbReference type="HAMAP-Rule" id="MF_01477"/>
    </source>
</evidence>
<comment type="function">
    <text evidence="2">Functions as a ribosomal silencing factor. Interacts with ribosomal protein uL14 (rplN), blocking formation of intersubunit bridge B8. Prevents association of the 30S and 50S ribosomal subunits and the formation of functional ribosomes, thus repressing translation.</text>
</comment>
<organism evidence="4 5">
    <name type="scientific">Albimonas donghaensis</name>
    <dbReference type="NCBI Taxonomy" id="356660"/>
    <lineage>
        <taxon>Bacteria</taxon>
        <taxon>Pseudomonadati</taxon>
        <taxon>Pseudomonadota</taxon>
        <taxon>Alphaproteobacteria</taxon>
        <taxon>Rhodobacterales</taxon>
        <taxon>Paracoccaceae</taxon>
        <taxon>Albimonas</taxon>
    </lineage>
</organism>
<reference evidence="4 5" key="1">
    <citation type="submission" date="2016-10" db="EMBL/GenBank/DDBJ databases">
        <authorList>
            <person name="de Groot N.N."/>
        </authorList>
    </citation>
    <scope>NUCLEOTIDE SEQUENCE [LARGE SCALE GENOMIC DNA]</scope>
    <source>
        <strain evidence="4 5">DSM 17890</strain>
    </source>
</reference>
<dbReference type="GO" id="GO:0043023">
    <property type="term" value="F:ribosomal large subunit binding"/>
    <property type="evidence" value="ECO:0007669"/>
    <property type="project" value="TreeGrafter"/>
</dbReference>
<dbReference type="GO" id="GO:0005737">
    <property type="term" value="C:cytoplasm"/>
    <property type="evidence" value="ECO:0007669"/>
    <property type="project" value="UniProtKB-SubCell"/>
</dbReference>
<dbReference type="AlphaFoldDB" id="A0A1H2ZBF5"/>
<comment type="similarity">
    <text evidence="1 2">Belongs to the Iojap/RsfS family.</text>
</comment>
<evidence type="ECO:0000256" key="3">
    <source>
        <dbReference type="SAM" id="MobiDB-lite"/>
    </source>
</evidence>
<dbReference type="InterPro" id="IPR043519">
    <property type="entry name" value="NT_sf"/>
</dbReference>
<dbReference type="RefSeq" id="WP_092681853.1">
    <property type="nucleotide sequence ID" value="NZ_FNMZ01000003.1"/>
</dbReference>